<evidence type="ECO:0000313" key="2">
    <source>
        <dbReference type="EMBL" id="MVO10307.1"/>
    </source>
</evidence>
<evidence type="ECO:0000256" key="1">
    <source>
        <dbReference type="SAM" id="SignalP"/>
    </source>
</evidence>
<dbReference type="OrthoDB" id="1161059at2"/>
<name>A0A6I4ITU8_9FLAO</name>
<organism evidence="2 3">
    <name type="scientific">Flavobacterium profundi</name>
    <dbReference type="NCBI Taxonomy" id="1774945"/>
    <lineage>
        <taxon>Bacteria</taxon>
        <taxon>Pseudomonadati</taxon>
        <taxon>Bacteroidota</taxon>
        <taxon>Flavobacteriia</taxon>
        <taxon>Flavobacteriales</taxon>
        <taxon>Flavobacteriaceae</taxon>
        <taxon>Flavobacterium</taxon>
    </lineage>
</organism>
<dbReference type="AlphaFoldDB" id="A0A6I4ITU8"/>
<comment type="caution">
    <text evidence="2">The sequence shown here is derived from an EMBL/GenBank/DDBJ whole genome shotgun (WGS) entry which is preliminary data.</text>
</comment>
<dbReference type="RefSeq" id="WP_140998734.1">
    <property type="nucleotide sequence ID" value="NZ_VDCZ01000011.1"/>
</dbReference>
<keyword evidence="1" id="KW-0732">Signal</keyword>
<reference evidence="3" key="1">
    <citation type="submission" date="2019-05" db="EMBL/GenBank/DDBJ databases">
        <title>Flavobacterium profundi sp. nov., isolated from a deep-sea seamount.</title>
        <authorList>
            <person name="Zhang D.-C."/>
        </authorList>
    </citation>
    <scope>NUCLEOTIDE SEQUENCE [LARGE SCALE GENOMIC DNA]</scope>
    <source>
        <strain evidence="3">TP390</strain>
    </source>
</reference>
<gene>
    <name evidence="2" type="ORF">GOQ30_14130</name>
</gene>
<dbReference type="Proteomes" id="UP000431264">
    <property type="component" value="Unassembled WGS sequence"/>
</dbReference>
<feature type="signal peptide" evidence="1">
    <location>
        <begin position="1"/>
        <end position="21"/>
    </location>
</feature>
<keyword evidence="3" id="KW-1185">Reference proteome</keyword>
<dbReference type="EMBL" id="WQLW01000011">
    <property type="protein sequence ID" value="MVO10307.1"/>
    <property type="molecule type" value="Genomic_DNA"/>
</dbReference>
<proteinExistence type="predicted"/>
<evidence type="ECO:0008006" key="4">
    <source>
        <dbReference type="Google" id="ProtNLM"/>
    </source>
</evidence>
<protein>
    <recommendedName>
        <fullName evidence="4">Lipoprotein</fullName>
    </recommendedName>
</protein>
<accession>A0A6I4ITU8</accession>
<evidence type="ECO:0000313" key="3">
    <source>
        <dbReference type="Proteomes" id="UP000431264"/>
    </source>
</evidence>
<sequence length="189" mass="21816">MKTLLSCCCFLLLFSCKTDPAKTEATLALVPSEEINSQKDSVFNFGPKPAPNSYDIKLDAHQTSNQIYELEIQMLLYNNAYYASTNSKKDFKGKFTFFLDETPFFSLKSNLIETPLLITENDSEATNNQSSDWIRQNTYYKQQLEIKTSEDFMVRGYIQFTIEPRCTLEKIPVMIKSEKGNVKFEIDRC</sequence>
<dbReference type="PROSITE" id="PS51257">
    <property type="entry name" value="PROKAR_LIPOPROTEIN"/>
    <property type="match status" value="1"/>
</dbReference>
<feature type="chain" id="PRO_5026165076" description="Lipoprotein" evidence="1">
    <location>
        <begin position="22"/>
        <end position="189"/>
    </location>
</feature>